<proteinExistence type="predicted"/>
<accession>A0AA40FFX2</accession>
<evidence type="ECO:0000313" key="1">
    <source>
        <dbReference type="EMBL" id="KAK1118139.1"/>
    </source>
</evidence>
<dbReference type="Proteomes" id="UP001177670">
    <property type="component" value="Unassembled WGS sequence"/>
</dbReference>
<dbReference type="EMBL" id="JAHYIQ010000045">
    <property type="protein sequence ID" value="KAK1118139.1"/>
    <property type="molecule type" value="Genomic_DNA"/>
</dbReference>
<comment type="caution">
    <text evidence="1">The sequence shown here is derived from an EMBL/GenBank/DDBJ whole genome shotgun (WGS) entry which is preliminary data.</text>
</comment>
<protein>
    <submittedName>
        <fullName evidence="1">Uncharacterized protein</fullName>
    </submittedName>
</protein>
<gene>
    <name evidence="1" type="ORF">K0M31_015414</name>
</gene>
<dbReference type="AlphaFoldDB" id="A0AA40FFX2"/>
<keyword evidence="2" id="KW-1185">Reference proteome</keyword>
<sequence length="82" mass="9518">MSMLKLQRLIDEFDDGEVCPRSKYILGDTELERLKPDARRMQTKFPTKKVPARFSAHFELAYNHGKRKKAKENGGKGDYNSE</sequence>
<name>A0AA40FFX2_9HYME</name>
<organism evidence="1 2">
    <name type="scientific">Melipona bicolor</name>
    <dbReference type="NCBI Taxonomy" id="60889"/>
    <lineage>
        <taxon>Eukaryota</taxon>
        <taxon>Metazoa</taxon>
        <taxon>Ecdysozoa</taxon>
        <taxon>Arthropoda</taxon>
        <taxon>Hexapoda</taxon>
        <taxon>Insecta</taxon>
        <taxon>Pterygota</taxon>
        <taxon>Neoptera</taxon>
        <taxon>Endopterygota</taxon>
        <taxon>Hymenoptera</taxon>
        <taxon>Apocrita</taxon>
        <taxon>Aculeata</taxon>
        <taxon>Apoidea</taxon>
        <taxon>Anthophila</taxon>
        <taxon>Apidae</taxon>
        <taxon>Melipona</taxon>
    </lineage>
</organism>
<reference evidence="1" key="1">
    <citation type="submission" date="2021-10" db="EMBL/GenBank/DDBJ databases">
        <title>Melipona bicolor Genome sequencing and assembly.</title>
        <authorList>
            <person name="Araujo N.S."/>
            <person name="Arias M.C."/>
        </authorList>
    </citation>
    <scope>NUCLEOTIDE SEQUENCE</scope>
    <source>
        <strain evidence="1">USP_2M_L1-L4_2017</strain>
        <tissue evidence="1">Whole body</tissue>
    </source>
</reference>
<evidence type="ECO:0000313" key="2">
    <source>
        <dbReference type="Proteomes" id="UP001177670"/>
    </source>
</evidence>